<evidence type="ECO:0000259" key="11">
    <source>
        <dbReference type="PROSITE" id="PS50089"/>
    </source>
</evidence>
<dbReference type="PROSITE" id="PS50089">
    <property type="entry name" value="ZF_RING_2"/>
    <property type="match status" value="1"/>
</dbReference>
<feature type="transmembrane region" description="Helical" evidence="10">
    <location>
        <begin position="191"/>
        <end position="214"/>
    </location>
</feature>
<feature type="domain" description="RING-type" evidence="11">
    <location>
        <begin position="258"/>
        <end position="299"/>
    </location>
</feature>
<evidence type="ECO:0000256" key="3">
    <source>
        <dbReference type="ARBA" id="ARBA00022723"/>
    </source>
</evidence>
<accession>A0A1I7V1L7</accession>
<dbReference type="Gene3D" id="3.30.40.10">
    <property type="entry name" value="Zinc/RING finger domain, C3HC4 (zinc finger)"/>
    <property type="match status" value="1"/>
</dbReference>
<keyword evidence="12" id="KW-1185">Reference proteome</keyword>
<dbReference type="GO" id="GO:0016020">
    <property type="term" value="C:membrane"/>
    <property type="evidence" value="ECO:0007669"/>
    <property type="project" value="UniProtKB-SubCell"/>
</dbReference>
<reference evidence="13" key="1">
    <citation type="submission" date="2016-11" db="UniProtKB">
        <authorList>
            <consortium name="WormBaseParasite"/>
        </authorList>
    </citation>
    <scope>IDENTIFICATION</scope>
</reference>
<evidence type="ECO:0000313" key="13">
    <source>
        <dbReference type="WBParaSite" id="Csp11.Scaffold630.g21490.t2"/>
    </source>
</evidence>
<dbReference type="STRING" id="1561998.A0A1I7V1L7"/>
<dbReference type="CDD" id="cd16668">
    <property type="entry name" value="RING-H2_RNF130-like"/>
    <property type="match status" value="1"/>
</dbReference>
<comment type="subcellular location">
    <subcellularLocation>
        <location evidence="1">Membrane</location>
    </subcellularLocation>
</comment>
<keyword evidence="4 8" id="KW-0863">Zinc-finger</keyword>
<evidence type="ECO:0000256" key="2">
    <source>
        <dbReference type="ARBA" id="ARBA00022692"/>
    </source>
</evidence>
<dbReference type="eggNOG" id="KOG0800">
    <property type="taxonomic scope" value="Eukaryota"/>
</dbReference>
<dbReference type="Proteomes" id="UP000095282">
    <property type="component" value="Unplaced"/>
</dbReference>
<keyword evidence="5" id="KW-0862">Zinc</keyword>
<dbReference type="SMART" id="SM00184">
    <property type="entry name" value="RING"/>
    <property type="match status" value="1"/>
</dbReference>
<evidence type="ECO:0000313" key="12">
    <source>
        <dbReference type="Proteomes" id="UP000095282"/>
    </source>
</evidence>
<evidence type="ECO:0000256" key="7">
    <source>
        <dbReference type="ARBA" id="ARBA00023136"/>
    </source>
</evidence>
<keyword evidence="2 10" id="KW-0812">Transmembrane</keyword>
<dbReference type="InterPro" id="IPR013083">
    <property type="entry name" value="Znf_RING/FYVE/PHD"/>
</dbReference>
<dbReference type="InterPro" id="IPR001841">
    <property type="entry name" value="Znf_RING"/>
</dbReference>
<evidence type="ECO:0000256" key="5">
    <source>
        <dbReference type="ARBA" id="ARBA00022833"/>
    </source>
</evidence>
<keyword evidence="7 10" id="KW-0472">Membrane</keyword>
<organism evidence="12 13">
    <name type="scientific">Caenorhabditis tropicalis</name>
    <dbReference type="NCBI Taxonomy" id="1561998"/>
    <lineage>
        <taxon>Eukaryota</taxon>
        <taxon>Metazoa</taxon>
        <taxon>Ecdysozoa</taxon>
        <taxon>Nematoda</taxon>
        <taxon>Chromadorea</taxon>
        <taxon>Rhabditida</taxon>
        <taxon>Rhabditina</taxon>
        <taxon>Rhabditomorpha</taxon>
        <taxon>Rhabditoidea</taxon>
        <taxon>Rhabditidae</taxon>
        <taxon>Peloderinae</taxon>
        <taxon>Caenorhabditis</taxon>
    </lineage>
</organism>
<evidence type="ECO:0000256" key="6">
    <source>
        <dbReference type="ARBA" id="ARBA00022989"/>
    </source>
</evidence>
<dbReference type="SUPFAM" id="SSF57850">
    <property type="entry name" value="RING/U-box"/>
    <property type="match status" value="1"/>
</dbReference>
<dbReference type="PANTHER" id="PTHR46539">
    <property type="entry name" value="E3 UBIQUITIN-PROTEIN LIGASE ATL42"/>
    <property type="match status" value="1"/>
</dbReference>
<sequence>MVFIRMVEGLIMVTMNERINSGAKALFGGVGGLMQYHQPKLFLFTVTLMRFLHSNVDATYNVKLQCVDAEEVYGTLQTELVFGSGTQQSTFLPAYQDLCADTTKFDEFQRVYFCKNCLDKCLTRVEQAPKNILIVSDVKAPNSRVSWLYVKTEMSNIRESGKQCNVESVSVAQGMEENSTDALRSFSKTSVLFVSISFIILMVISLAWLVFYYVQRFRYAHAKDRLQRRLFNAARKALTRIPTMAITSGMTQEMQWDCAVCLEPYQLHDIIRTLPCKHVYHKSCIDPWLLEHRTCPMCKNDILKHFGYWNEIRNDIQIPANGRTNADDFTIRLELGDRDEASRTPDDPISPEVHSDSSDSQGFSFDHSEHTEPFGFSSPSVQPQLVLNASNAKSFVMPMSSRTNCNAECRPSSNFRSARNTREHRASLHEISPTQRPVTSSPGQIVNLVQVKSRSASITRSAATIRKESLPTPIEITTSTVIPATSTSSGTTTTTASTQSNSSHVI</sequence>
<dbReference type="GO" id="GO:0008270">
    <property type="term" value="F:zinc ion binding"/>
    <property type="evidence" value="ECO:0007669"/>
    <property type="project" value="UniProtKB-KW"/>
</dbReference>
<protein>
    <submittedName>
        <fullName evidence="13">RING-type domain-containing protein</fullName>
    </submittedName>
</protein>
<feature type="region of interest" description="Disordered" evidence="9">
    <location>
        <begin position="336"/>
        <end position="379"/>
    </location>
</feature>
<dbReference type="WBParaSite" id="Csp11.Scaffold630.g21490.t2">
    <property type="protein sequence ID" value="Csp11.Scaffold630.g21490.t2"/>
    <property type="gene ID" value="Csp11.Scaffold630.g21490"/>
</dbReference>
<evidence type="ECO:0000256" key="10">
    <source>
        <dbReference type="SAM" id="Phobius"/>
    </source>
</evidence>
<keyword evidence="3" id="KW-0479">Metal-binding</keyword>
<keyword evidence="6 10" id="KW-1133">Transmembrane helix</keyword>
<evidence type="ECO:0000256" key="4">
    <source>
        <dbReference type="ARBA" id="ARBA00022771"/>
    </source>
</evidence>
<dbReference type="Pfam" id="PF13639">
    <property type="entry name" value="zf-RING_2"/>
    <property type="match status" value="1"/>
</dbReference>
<name>A0A1I7V1L7_9PELO</name>
<dbReference type="AlphaFoldDB" id="A0A1I7V1L7"/>
<dbReference type="FunFam" id="3.30.40.10:FF:000009">
    <property type="entry name" value="E3 ubiquitin-protein ligase RNF130"/>
    <property type="match status" value="1"/>
</dbReference>
<feature type="region of interest" description="Disordered" evidence="9">
    <location>
        <begin position="483"/>
        <end position="506"/>
    </location>
</feature>
<proteinExistence type="predicted"/>
<evidence type="ECO:0000256" key="8">
    <source>
        <dbReference type="PROSITE-ProRule" id="PRU00175"/>
    </source>
</evidence>
<evidence type="ECO:0000256" key="1">
    <source>
        <dbReference type="ARBA" id="ARBA00004370"/>
    </source>
</evidence>
<dbReference type="PANTHER" id="PTHR46539:SF23">
    <property type="entry name" value="RING-TYPE DOMAIN-CONTAINING PROTEIN"/>
    <property type="match status" value="1"/>
</dbReference>
<feature type="compositionally biased region" description="Basic and acidic residues" evidence="9">
    <location>
        <begin position="336"/>
        <end position="346"/>
    </location>
</feature>
<evidence type="ECO:0000256" key="9">
    <source>
        <dbReference type="SAM" id="MobiDB-lite"/>
    </source>
</evidence>
<feature type="compositionally biased region" description="Low complexity" evidence="9">
    <location>
        <begin position="485"/>
        <end position="506"/>
    </location>
</feature>